<proteinExistence type="predicted"/>
<accession>Z9JGW4</accession>
<evidence type="ECO:0000256" key="2">
    <source>
        <dbReference type="SAM" id="SignalP"/>
    </source>
</evidence>
<dbReference type="GeneID" id="68900909"/>
<dbReference type="EMBL" id="JDSQ01000042">
    <property type="protein sequence ID" value="EWS76987.1"/>
    <property type="molecule type" value="Genomic_DNA"/>
</dbReference>
<feature type="chain" id="PRO_5004991120" evidence="2">
    <location>
        <begin position="30"/>
        <end position="78"/>
    </location>
</feature>
<name>Z9JGW4_9GAMM</name>
<evidence type="ECO:0000313" key="3">
    <source>
        <dbReference type="EMBL" id="EWS76987.1"/>
    </source>
</evidence>
<gene>
    <name evidence="3" type="ORF">AF72_13215</name>
    <name evidence="4" type="ORF">LPH55_11125</name>
    <name evidence="5" type="ORF">LPH55_11200</name>
</gene>
<comment type="caution">
    <text evidence="3">The sequence shown here is derived from an EMBL/GenBank/DDBJ whole genome shotgun (WGS) entry which is preliminary data.</text>
</comment>
<dbReference type="SUPFAM" id="SSF57987">
    <property type="entry name" value="Inovirus (filamentous phage) major coat protein"/>
    <property type="match status" value="1"/>
</dbReference>
<dbReference type="RefSeq" id="WP_230428212.1">
    <property type="nucleotide sequence ID" value="NZ_CP053627.1"/>
</dbReference>
<evidence type="ECO:0000313" key="7">
    <source>
        <dbReference type="Proteomes" id="UP001430701"/>
    </source>
</evidence>
<dbReference type="Pfam" id="PF05356">
    <property type="entry name" value="Phage_Coat_B"/>
    <property type="match status" value="1"/>
</dbReference>
<keyword evidence="2" id="KW-0732">Signal</keyword>
<dbReference type="EMBL" id="JAJPPU010000003">
    <property type="protein sequence ID" value="MCD8474007.1"/>
    <property type="molecule type" value="Genomic_DNA"/>
</dbReference>
<keyword evidence="7" id="KW-1185">Reference proteome</keyword>
<reference evidence="4" key="2">
    <citation type="submission" date="2021-11" db="EMBL/GenBank/DDBJ databases">
        <title>Genome sequence of Xylella taiwanensis PLS432.</title>
        <authorList>
            <person name="Weng L.-W."/>
            <person name="Su C.-C."/>
            <person name="Tsai C.-W."/>
            <person name="Kuo C.-H."/>
        </authorList>
    </citation>
    <scope>NUCLEOTIDE SEQUENCE</scope>
    <source>
        <strain evidence="4">PLS432</strain>
    </source>
</reference>
<keyword evidence="1" id="KW-1133">Transmembrane helix</keyword>
<dbReference type="Proteomes" id="UP001430701">
    <property type="component" value="Unassembled WGS sequence"/>
</dbReference>
<organism evidence="3 6">
    <name type="scientific">Xylella taiwanensis</name>
    <dbReference type="NCBI Taxonomy" id="1444770"/>
    <lineage>
        <taxon>Bacteria</taxon>
        <taxon>Pseudomonadati</taxon>
        <taxon>Pseudomonadota</taxon>
        <taxon>Gammaproteobacteria</taxon>
        <taxon>Lysobacterales</taxon>
        <taxon>Lysobacteraceae</taxon>
        <taxon>Xylella</taxon>
    </lineage>
</organism>
<dbReference type="InterPro" id="IPR008020">
    <property type="entry name" value="G8P"/>
</dbReference>
<dbReference type="STRING" id="1444770.AF72_13215"/>
<evidence type="ECO:0000256" key="1">
    <source>
        <dbReference type="SAM" id="Phobius"/>
    </source>
</evidence>
<protein>
    <submittedName>
        <fullName evidence="4">Major capsid protein</fullName>
    </submittedName>
</protein>
<feature type="transmembrane region" description="Helical" evidence="1">
    <location>
        <begin position="53"/>
        <end position="71"/>
    </location>
</feature>
<evidence type="ECO:0000313" key="4">
    <source>
        <dbReference type="EMBL" id="MCD8473992.1"/>
    </source>
</evidence>
<evidence type="ECO:0000313" key="6">
    <source>
        <dbReference type="Proteomes" id="UP000020406"/>
    </source>
</evidence>
<dbReference type="EMBL" id="JAJPPU010000002">
    <property type="protein sequence ID" value="MCD8473992.1"/>
    <property type="molecule type" value="Genomic_DNA"/>
</dbReference>
<sequence>MLKAMLRVLRRPVAWGSLVSYAFAASAFAADAAGGGGIDVTDAVNSIKQGNAPIAAIGIAALGVAVLLKVYKWVRRAL</sequence>
<feature type="signal peptide" evidence="2">
    <location>
        <begin position="1"/>
        <end position="29"/>
    </location>
</feature>
<dbReference type="AlphaFoldDB" id="Z9JGW4"/>
<keyword evidence="1" id="KW-0472">Membrane</keyword>
<reference evidence="3 6" key="1">
    <citation type="journal article" date="2014" name="Genome Announc.">
        <title>Draft Genome Sequence of Xylella fastidiosa Pear Leaf Scorch Strain in Taiwan.</title>
        <authorList>
            <person name="Su C.C."/>
            <person name="Deng W.L."/>
            <person name="Jan F.J."/>
            <person name="Chang C.J."/>
            <person name="Huang H."/>
            <person name="Chen J."/>
        </authorList>
    </citation>
    <scope>NUCLEOTIDE SEQUENCE [LARGE SCALE GENOMIC DNA]</scope>
    <source>
        <strain evidence="3 6">PLS229</strain>
    </source>
</reference>
<keyword evidence="1" id="KW-0812">Transmembrane</keyword>
<evidence type="ECO:0000313" key="5">
    <source>
        <dbReference type="EMBL" id="MCD8474007.1"/>
    </source>
</evidence>
<dbReference type="PATRIC" id="fig|1444770.3.peg.3122"/>
<dbReference type="Proteomes" id="UP000020406">
    <property type="component" value="Unassembled WGS sequence"/>
</dbReference>